<dbReference type="Pfam" id="PF00563">
    <property type="entry name" value="EAL"/>
    <property type="match status" value="1"/>
</dbReference>
<dbReference type="Gene3D" id="3.20.20.450">
    <property type="entry name" value="EAL domain"/>
    <property type="match status" value="1"/>
</dbReference>
<dbReference type="SMART" id="SM01080">
    <property type="entry name" value="CHASE2"/>
    <property type="match status" value="1"/>
</dbReference>
<dbReference type="PANTHER" id="PTHR33121">
    <property type="entry name" value="CYCLIC DI-GMP PHOSPHODIESTERASE PDEF"/>
    <property type="match status" value="1"/>
</dbReference>
<evidence type="ECO:0000256" key="1">
    <source>
        <dbReference type="SAM" id="Phobius"/>
    </source>
</evidence>
<proteinExistence type="predicted"/>
<dbReference type="InterPro" id="IPR029787">
    <property type="entry name" value="Nucleotide_cyclase"/>
</dbReference>
<dbReference type="GO" id="GO:0071111">
    <property type="term" value="F:cyclic-guanylate-specific phosphodiesterase activity"/>
    <property type="evidence" value="ECO:0007669"/>
    <property type="project" value="InterPro"/>
</dbReference>
<dbReference type="PANTHER" id="PTHR33121:SF79">
    <property type="entry name" value="CYCLIC DI-GMP PHOSPHODIESTERASE PDED-RELATED"/>
    <property type="match status" value="1"/>
</dbReference>
<keyword evidence="1" id="KW-1133">Transmembrane helix</keyword>
<dbReference type="Pfam" id="PF00990">
    <property type="entry name" value="GGDEF"/>
    <property type="match status" value="1"/>
</dbReference>
<keyword evidence="4" id="KW-1185">Reference proteome</keyword>
<feature type="domain" description="EAL" evidence="2">
    <location>
        <begin position="510"/>
        <end position="763"/>
    </location>
</feature>
<feature type="transmembrane region" description="Helical" evidence="1">
    <location>
        <begin position="277"/>
        <end position="294"/>
    </location>
</feature>
<keyword evidence="1" id="KW-0812">Transmembrane</keyword>
<dbReference type="InterPro" id="IPR043128">
    <property type="entry name" value="Rev_trsase/Diguanyl_cyclase"/>
</dbReference>
<dbReference type="InterPro" id="IPR035919">
    <property type="entry name" value="EAL_sf"/>
</dbReference>
<dbReference type="OrthoDB" id="7462471at2"/>
<gene>
    <name evidence="3" type="ORF">SAMN04488241_103263</name>
</gene>
<reference evidence="3 4" key="1">
    <citation type="submission" date="2016-10" db="EMBL/GenBank/DDBJ databases">
        <authorList>
            <person name="de Groot N.N."/>
        </authorList>
    </citation>
    <scope>NUCLEOTIDE SEQUENCE [LARGE SCALE GENOMIC DNA]</scope>
    <source>
        <strain evidence="3 4">CGMCC 1.9113</strain>
    </source>
</reference>
<dbReference type="STRING" id="634430.SAMN04488241_103263"/>
<dbReference type="CDD" id="cd01948">
    <property type="entry name" value="EAL"/>
    <property type="match status" value="1"/>
</dbReference>
<feature type="transmembrane region" description="Helical" evidence="1">
    <location>
        <begin position="324"/>
        <end position="345"/>
    </location>
</feature>
<dbReference type="InterPro" id="IPR050706">
    <property type="entry name" value="Cyclic-di-GMP_PDE-like"/>
</dbReference>
<dbReference type="AlphaFoldDB" id="A0A1I5RI29"/>
<dbReference type="SMART" id="SM00052">
    <property type="entry name" value="EAL"/>
    <property type="match status" value="1"/>
</dbReference>
<sequence>MRRIAFRPAGRALVVALALFTAALLGLTGLGERIDRSLDPWRAAASVHAPSGRLLVVEMDATSVAEIRRWPWPREHYAAVIDRLRRAGAASITFDVDLSTPSTRAGDAAMARALARTDGIVALPTFAQAAGTRAGDTRRIDALPLPAFRPHVALASVSMQPDTDGIVRRAPLGTVTADTPRPSLSAYIAHRSGAADQFFPLDAGIDHRLLPRLSFVAVEHGRFDPAVVRGRDVLIGATAIEMGDRYAIPHWGVVPGVIVQALAVESLFPGVPTEGDATLAVLLALLLAAPVLLLRSPRGAAVAAIAAPIALFAAAVWARGALLTAYPLGSALGFLVVVAIGRAALHLRARFERQRCFDEATGLPNRAALVRDLDQHSPVPLLAATLGNYDALLTLLGQRAGDDLVLRIADRLRLAGGGTVYRLGDRRLAVELATAADDWDEYFASLRAVLTQPVELLGRRTDAAVHLGLSGADGAVHDRLVEACRAADEAAATGTFWRHGSVDAEALERRLVLMGELDHAIAAGQIEVHYQPKLSLHDDRISSVEALVRWRHPERGMVRPDLFIPLAEQSDRIATLTLFVLEQVITDLARWRSGGLDLTAAVNLSAMLIAEPDFAAAVDRILNRRLVPPATLIFEVTESATLADPLQAAANLGRYRQRGIAVSMDDYGTGQSTLTYLRQLPLSELKIDRSFVQHAHVNRSDGLMVRSTIELAHDLGLKVVAEGIEDEGCLAFLRDAGCDMAQGYLIGRPLPASDLVAMLRGRALAA</sequence>
<dbReference type="InterPro" id="IPR000160">
    <property type="entry name" value="GGDEF_dom"/>
</dbReference>
<evidence type="ECO:0000313" key="4">
    <source>
        <dbReference type="Proteomes" id="UP000199586"/>
    </source>
</evidence>
<keyword evidence="1" id="KW-0472">Membrane</keyword>
<protein>
    <submittedName>
        <fullName evidence="3">EAL domain, c-di-GMP-specific phosphodiesterase class I (Or its enzymatically inactive variant)</fullName>
    </submittedName>
</protein>
<dbReference type="Gene3D" id="3.30.70.270">
    <property type="match status" value="1"/>
</dbReference>
<feature type="transmembrane region" description="Helical" evidence="1">
    <location>
        <begin position="301"/>
        <end position="318"/>
    </location>
</feature>
<dbReference type="InterPro" id="IPR007890">
    <property type="entry name" value="CHASE2"/>
</dbReference>
<dbReference type="PROSITE" id="PS50883">
    <property type="entry name" value="EAL"/>
    <property type="match status" value="1"/>
</dbReference>
<dbReference type="EMBL" id="FOXP01000003">
    <property type="protein sequence ID" value="SFP57941.1"/>
    <property type="molecule type" value="Genomic_DNA"/>
</dbReference>
<dbReference type="InterPro" id="IPR001633">
    <property type="entry name" value="EAL_dom"/>
</dbReference>
<organism evidence="3 4">
    <name type="scientific">Sphingomonas rubra</name>
    <dbReference type="NCBI Taxonomy" id="634430"/>
    <lineage>
        <taxon>Bacteria</taxon>
        <taxon>Pseudomonadati</taxon>
        <taxon>Pseudomonadota</taxon>
        <taxon>Alphaproteobacteria</taxon>
        <taxon>Sphingomonadales</taxon>
        <taxon>Sphingomonadaceae</taxon>
        <taxon>Sphingomonas</taxon>
    </lineage>
</organism>
<name>A0A1I5RI29_9SPHN</name>
<evidence type="ECO:0000259" key="2">
    <source>
        <dbReference type="PROSITE" id="PS50883"/>
    </source>
</evidence>
<dbReference type="SUPFAM" id="SSF55073">
    <property type="entry name" value="Nucleotide cyclase"/>
    <property type="match status" value="1"/>
</dbReference>
<dbReference type="RefSeq" id="WP_093332382.1">
    <property type="nucleotide sequence ID" value="NZ_FOXP01000003.1"/>
</dbReference>
<accession>A0A1I5RI29</accession>
<dbReference type="Proteomes" id="UP000199586">
    <property type="component" value="Unassembled WGS sequence"/>
</dbReference>
<dbReference type="Pfam" id="PF05226">
    <property type="entry name" value="CHASE2"/>
    <property type="match status" value="1"/>
</dbReference>
<dbReference type="SUPFAM" id="SSF141868">
    <property type="entry name" value="EAL domain-like"/>
    <property type="match status" value="1"/>
</dbReference>
<evidence type="ECO:0000313" key="3">
    <source>
        <dbReference type="EMBL" id="SFP57941.1"/>
    </source>
</evidence>